<evidence type="ECO:0000313" key="1">
    <source>
        <dbReference type="EMBL" id="WNY28293.1"/>
    </source>
</evidence>
<dbReference type="KEGG" id="mees:MmiEs2_04770"/>
<accession>A0AA96VAI9</accession>
<dbReference type="Proteomes" id="UP001302662">
    <property type="component" value="Chromosome"/>
</dbReference>
<keyword evidence="2" id="KW-1185">Reference proteome</keyword>
<dbReference type="AlphaFoldDB" id="A0AA96VAI9"/>
<protein>
    <submittedName>
        <fullName evidence="1">Uncharacterized protein</fullName>
    </submittedName>
</protein>
<organism evidence="1 2">
    <name type="scientific">Methanimicrococcus stummii</name>
    <dbReference type="NCBI Taxonomy" id="3028294"/>
    <lineage>
        <taxon>Archaea</taxon>
        <taxon>Methanobacteriati</taxon>
        <taxon>Methanobacteriota</taxon>
        <taxon>Stenosarchaea group</taxon>
        <taxon>Methanomicrobia</taxon>
        <taxon>Methanosarcinales</taxon>
        <taxon>Methanosarcinaceae</taxon>
        <taxon>Methanimicrococcus</taxon>
    </lineage>
</organism>
<sequence length="59" mass="6600">MQQFLIAGKRGFGGCAAVRSAVFAHGEIARNHQLLKFNIKEMMNYVHGRKHGRVQSKSS</sequence>
<reference evidence="1 2" key="1">
    <citation type="submission" date="2023-07" db="EMBL/GenBank/DDBJ databases">
        <title>Closed genome sequence of Methanimicrococcus sp. Es2.</title>
        <authorList>
            <person name="Protasov E."/>
            <person name="Platt K."/>
            <person name="Reeh H."/>
            <person name="Poehlein A."/>
            <person name="Daniel R."/>
            <person name="Brune A."/>
        </authorList>
    </citation>
    <scope>NUCLEOTIDE SEQUENCE [LARGE SCALE GENOMIC DNA]</scope>
    <source>
        <strain evidence="1 2">Es2</strain>
    </source>
</reference>
<proteinExistence type="predicted"/>
<gene>
    <name evidence="1" type="ORF">MmiEs2_04770</name>
</gene>
<dbReference type="EMBL" id="CP131062">
    <property type="protein sequence ID" value="WNY28293.1"/>
    <property type="molecule type" value="Genomic_DNA"/>
</dbReference>
<evidence type="ECO:0000313" key="2">
    <source>
        <dbReference type="Proteomes" id="UP001302662"/>
    </source>
</evidence>
<name>A0AA96VAI9_9EURY</name>